<dbReference type="RefSeq" id="XP_026605175.1">
    <property type="nucleotide sequence ID" value="XM_026746179.1"/>
</dbReference>
<evidence type="ECO:0000313" key="11">
    <source>
        <dbReference type="EMBL" id="RDW83837.1"/>
    </source>
</evidence>
<proteinExistence type="inferred from homology"/>
<comment type="caution">
    <text evidence="11">The sequence shown here is derived from an EMBL/GenBank/DDBJ whole genome shotgun (WGS) entry which is preliminary data.</text>
</comment>
<dbReference type="CDD" id="cd13898">
    <property type="entry name" value="CuRO_3_Abr2_like"/>
    <property type="match status" value="1"/>
</dbReference>
<keyword evidence="5" id="KW-0186">Copper</keyword>
<keyword evidence="12" id="KW-1185">Reference proteome</keyword>
<dbReference type="FunFam" id="2.60.40.420:FF:000036">
    <property type="entry name" value="L-ascorbate oxidase"/>
    <property type="match status" value="1"/>
</dbReference>
<dbReference type="Pfam" id="PF07732">
    <property type="entry name" value="Cu-oxidase_3"/>
    <property type="match status" value="1"/>
</dbReference>
<dbReference type="GO" id="GO:0042440">
    <property type="term" value="P:pigment metabolic process"/>
    <property type="evidence" value="ECO:0007669"/>
    <property type="project" value="UniProtKB-ARBA"/>
</dbReference>
<dbReference type="Proteomes" id="UP000256690">
    <property type="component" value="Unassembled WGS sequence"/>
</dbReference>
<dbReference type="InterPro" id="IPR008972">
    <property type="entry name" value="Cupredoxin"/>
</dbReference>
<dbReference type="GO" id="GO:0005507">
    <property type="term" value="F:copper ion binding"/>
    <property type="evidence" value="ECO:0007669"/>
    <property type="project" value="InterPro"/>
</dbReference>
<dbReference type="InterPro" id="IPR011706">
    <property type="entry name" value="Cu-oxidase_C"/>
</dbReference>
<feature type="domain" description="Plastocyanin-like" evidence="8">
    <location>
        <begin position="171"/>
        <end position="372"/>
    </location>
</feature>
<evidence type="ECO:0000259" key="9">
    <source>
        <dbReference type="Pfam" id="PF07731"/>
    </source>
</evidence>
<dbReference type="InterPro" id="IPR001117">
    <property type="entry name" value="Cu-oxidase_2nd"/>
</dbReference>
<dbReference type="Pfam" id="PF07731">
    <property type="entry name" value="Cu-oxidase_2"/>
    <property type="match status" value="1"/>
</dbReference>
<feature type="domain" description="Plastocyanin-like" evidence="9">
    <location>
        <begin position="481"/>
        <end position="602"/>
    </location>
</feature>
<keyword evidence="2" id="KW-0479">Metal-binding</keyword>
<dbReference type="OrthoDB" id="2121828at2759"/>
<organism evidence="11 12">
    <name type="scientific">Aspergillus mulundensis</name>
    <dbReference type="NCBI Taxonomy" id="1810919"/>
    <lineage>
        <taxon>Eukaryota</taxon>
        <taxon>Fungi</taxon>
        <taxon>Dikarya</taxon>
        <taxon>Ascomycota</taxon>
        <taxon>Pezizomycotina</taxon>
        <taxon>Eurotiomycetes</taxon>
        <taxon>Eurotiomycetidae</taxon>
        <taxon>Eurotiales</taxon>
        <taxon>Aspergillaceae</taxon>
        <taxon>Aspergillus</taxon>
        <taxon>Aspergillus subgen. Nidulantes</taxon>
    </lineage>
</organism>
<evidence type="ECO:0000256" key="1">
    <source>
        <dbReference type="ARBA" id="ARBA00010609"/>
    </source>
</evidence>
<dbReference type="InterPro" id="IPR011707">
    <property type="entry name" value="Cu-oxidase-like_N"/>
</dbReference>
<name>A0A3D8SBW4_9EURO</name>
<evidence type="ECO:0000256" key="5">
    <source>
        <dbReference type="ARBA" id="ARBA00023008"/>
    </source>
</evidence>
<dbReference type="PANTHER" id="PTHR11709">
    <property type="entry name" value="MULTI-COPPER OXIDASE"/>
    <property type="match status" value="1"/>
</dbReference>
<evidence type="ECO:0000259" key="10">
    <source>
        <dbReference type="Pfam" id="PF07732"/>
    </source>
</evidence>
<gene>
    <name evidence="11" type="ORF">DSM5745_04163</name>
</gene>
<dbReference type="AlphaFoldDB" id="A0A3D8SBW4"/>
<evidence type="ECO:0000256" key="7">
    <source>
        <dbReference type="SAM" id="SignalP"/>
    </source>
</evidence>
<evidence type="ECO:0000313" key="12">
    <source>
        <dbReference type="Proteomes" id="UP000256690"/>
    </source>
</evidence>
<comment type="similarity">
    <text evidence="1">Belongs to the multicopper oxidase family.</text>
</comment>
<dbReference type="EMBL" id="PVWQ01000004">
    <property type="protein sequence ID" value="RDW83837.1"/>
    <property type="molecule type" value="Genomic_DNA"/>
</dbReference>
<dbReference type="PANTHER" id="PTHR11709:SF488">
    <property type="entry name" value="LACCASE-RELATED"/>
    <property type="match status" value="1"/>
</dbReference>
<sequence length="609" mass="67452">MYLLSILCPLLALHLGLSHAKLVRETLELTWDYGSPNGAAPREMVFTNGAYPGPDLFWDEDDDIEVTVINNLPFNTTVHWHGIEMAETPEADGVPGLSQAPIEPGETFLYKFKAYPAGTYWYHSHYKGLLQDGQVGGLYIRRKPDAPRPYVAITDDSTELEELQFAEDNPYLMLVTDWTYLTSEEYHNIEVESGYNVFCVDSLLVNGRGSVYCPGYEYLEESSDDGLTAVLEGTHLTEKGCLVPDLFNVQGDFGPWNLSALPTEVIFNCTPSTTEPPVINVDPESNGWVSLNFITGGAQKAISFSVDNHPMWVYEVDGQLVEPREVEIVGAYSGSRYAVMLKLDQTPGDYAIRIAVNGGDQVMSVYAILSYINQDSVDTEDVPKAAIGPHTDTVGYMNYGSVNTSADVRQLLFTENLPAFGVDPPPPSSEVSKTLRTAMMRVNNSYSWSLGNHALYEPEMTSSTPLLFESDPLSVIAPNYALTTDSGTWVDIVLEIIALEADPIHPPHPIHKHGNRAYIIGRGVGQFKWDNASAAEAEIPDSFYVNETAALRDTFVLDFFDSRYMEGAWMVIRYFVQGKFPSLLHCHITSHQMGGMALALLDGVDVWDS</sequence>
<evidence type="ECO:0000256" key="2">
    <source>
        <dbReference type="ARBA" id="ARBA00022723"/>
    </source>
</evidence>
<keyword evidence="3 7" id="KW-0732">Signal</keyword>
<dbReference type="SUPFAM" id="SSF49503">
    <property type="entry name" value="Cupredoxins"/>
    <property type="match status" value="3"/>
</dbReference>
<dbReference type="InterPro" id="IPR002355">
    <property type="entry name" value="Cu_oxidase_Cu_BS"/>
</dbReference>
<feature type="domain" description="Plastocyanin-like" evidence="10">
    <location>
        <begin position="30"/>
        <end position="143"/>
    </location>
</feature>
<evidence type="ECO:0000259" key="8">
    <source>
        <dbReference type="Pfam" id="PF00394"/>
    </source>
</evidence>
<keyword evidence="6" id="KW-0325">Glycoprotein</keyword>
<dbReference type="STRING" id="1810919.A0A3D8SBW4"/>
<evidence type="ECO:0000256" key="6">
    <source>
        <dbReference type="ARBA" id="ARBA00023180"/>
    </source>
</evidence>
<evidence type="ECO:0000256" key="4">
    <source>
        <dbReference type="ARBA" id="ARBA00023002"/>
    </source>
</evidence>
<dbReference type="CDD" id="cd13850">
    <property type="entry name" value="CuRO_1_Abr2_like"/>
    <property type="match status" value="1"/>
</dbReference>
<keyword evidence="4" id="KW-0560">Oxidoreductase</keyword>
<evidence type="ECO:0000256" key="3">
    <source>
        <dbReference type="ARBA" id="ARBA00022729"/>
    </source>
</evidence>
<feature type="chain" id="PRO_5017722011" evidence="7">
    <location>
        <begin position="21"/>
        <end position="609"/>
    </location>
</feature>
<reference evidence="11 12" key="1">
    <citation type="journal article" date="2018" name="IMA Fungus">
        <title>IMA Genome-F 9: Draft genome sequence of Annulohypoxylon stygium, Aspergillus mulundensis, Berkeleyomyces basicola (syn. Thielaviopsis basicola), Ceratocystis smalleyi, two Cercospora beticola strains, Coleophoma cylindrospora, Fusarium fracticaudum, Phialophora cf. hyalina, and Morchella septimelata.</title>
        <authorList>
            <person name="Wingfield B.D."/>
            <person name="Bills G.F."/>
            <person name="Dong Y."/>
            <person name="Huang W."/>
            <person name="Nel W.J."/>
            <person name="Swalarsk-Parry B.S."/>
            <person name="Vaghefi N."/>
            <person name="Wilken P.M."/>
            <person name="An Z."/>
            <person name="de Beer Z.W."/>
            <person name="De Vos L."/>
            <person name="Chen L."/>
            <person name="Duong T.A."/>
            <person name="Gao Y."/>
            <person name="Hammerbacher A."/>
            <person name="Kikkert J.R."/>
            <person name="Li Y."/>
            <person name="Li H."/>
            <person name="Li K."/>
            <person name="Li Q."/>
            <person name="Liu X."/>
            <person name="Ma X."/>
            <person name="Naidoo K."/>
            <person name="Pethybridge S.J."/>
            <person name="Sun J."/>
            <person name="Steenkamp E.T."/>
            <person name="van der Nest M.A."/>
            <person name="van Wyk S."/>
            <person name="Wingfield M.J."/>
            <person name="Xiong C."/>
            <person name="Yue Q."/>
            <person name="Zhang X."/>
        </authorList>
    </citation>
    <scope>NUCLEOTIDE SEQUENCE [LARGE SCALE GENOMIC DNA]</scope>
    <source>
        <strain evidence="11 12">DSM 5745</strain>
    </source>
</reference>
<dbReference type="PROSITE" id="PS00080">
    <property type="entry name" value="MULTICOPPER_OXIDASE2"/>
    <property type="match status" value="1"/>
</dbReference>
<feature type="signal peptide" evidence="7">
    <location>
        <begin position="1"/>
        <end position="20"/>
    </location>
</feature>
<dbReference type="CDD" id="cd13876">
    <property type="entry name" value="CuRO_2_Abr2_like"/>
    <property type="match status" value="1"/>
</dbReference>
<dbReference type="Gene3D" id="2.60.40.420">
    <property type="entry name" value="Cupredoxins - blue copper proteins"/>
    <property type="match status" value="3"/>
</dbReference>
<dbReference type="GO" id="GO:0052716">
    <property type="term" value="F:hydroquinone:oxygen oxidoreductase activity"/>
    <property type="evidence" value="ECO:0007669"/>
    <property type="project" value="UniProtKB-ARBA"/>
</dbReference>
<dbReference type="InterPro" id="IPR045087">
    <property type="entry name" value="Cu-oxidase_fam"/>
</dbReference>
<dbReference type="Pfam" id="PF00394">
    <property type="entry name" value="Cu-oxidase"/>
    <property type="match status" value="1"/>
</dbReference>
<dbReference type="GeneID" id="38114533"/>
<protein>
    <submittedName>
        <fullName evidence="11">Laccase-1</fullName>
    </submittedName>
</protein>
<accession>A0A3D8SBW4</accession>